<keyword evidence="3" id="KW-0804">Transcription</keyword>
<dbReference type="PANTHER" id="PTHR47506">
    <property type="entry name" value="TRANSCRIPTIONAL REGULATORY PROTEIN"/>
    <property type="match status" value="1"/>
</dbReference>
<dbReference type="RefSeq" id="WP_175277800.1">
    <property type="nucleotide sequence ID" value="NZ_CP054836.1"/>
</dbReference>
<proteinExistence type="predicted"/>
<dbReference type="KEGG" id="orm:HTY61_16350"/>
<organism evidence="6 7">
    <name type="scientific">Oricola thermophila</name>
    <dbReference type="NCBI Taxonomy" id="2742145"/>
    <lineage>
        <taxon>Bacteria</taxon>
        <taxon>Pseudomonadati</taxon>
        <taxon>Pseudomonadota</taxon>
        <taxon>Alphaproteobacteria</taxon>
        <taxon>Hyphomicrobiales</taxon>
        <taxon>Ahrensiaceae</taxon>
        <taxon>Oricola</taxon>
    </lineage>
</organism>
<evidence type="ECO:0000259" key="5">
    <source>
        <dbReference type="PROSITE" id="PS50977"/>
    </source>
</evidence>
<dbReference type="InterPro" id="IPR036271">
    <property type="entry name" value="Tet_transcr_reg_TetR-rel_C_sf"/>
</dbReference>
<dbReference type="Pfam" id="PF00440">
    <property type="entry name" value="TetR_N"/>
    <property type="match status" value="1"/>
</dbReference>
<reference evidence="6 7" key="1">
    <citation type="submission" date="2020-06" db="EMBL/GenBank/DDBJ databases">
        <title>Oricola thermophila sp. nov. isolated from a tidal sediments.</title>
        <authorList>
            <person name="Kwon K.K."/>
            <person name="Yang S.-H."/>
            <person name="Park M.-J."/>
        </authorList>
    </citation>
    <scope>NUCLEOTIDE SEQUENCE [LARGE SCALE GENOMIC DNA]</scope>
    <source>
        <strain evidence="6 7">MEBiC13590</strain>
    </source>
</reference>
<dbReference type="PROSITE" id="PS50977">
    <property type="entry name" value="HTH_TETR_2"/>
    <property type="match status" value="1"/>
</dbReference>
<gene>
    <name evidence="6" type="ORF">HTY61_16350</name>
</gene>
<evidence type="ECO:0000313" key="6">
    <source>
        <dbReference type="EMBL" id="QKV19909.1"/>
    </source>
</evidence>
<evidence type="ECO:0000313" key="7">
    <source>
        <dbReference type="Proteomes" id="UP000509367"/>
    </source>
</evidence>
<dbReference type="Proteomes" id="UP000509367">
    <property type="component" value="Chromosome"/>
</dbReference>
<keyword evidence="1" id="KW-0805">Transcription regulation</keyword>
<dbReference type="AlphaFoldDB" id="A0A6N1VL18"/>
<dbReference type="EMBL" id="CP054836">
    <property type="protein sequence ID" value="QKV19909.1"/>
    <property type="molecule type" value="Genomic_DNA"/>
</dbReference>
<dbReference type="PRINTS" id="PR00455">
    <property type="entry name" value="HTHTETR"/>
</dbReference>
<name>A0A6N1VL18_9HYPH</name>
<sequence>MTATKKSEITRRRILDTGRELVLKRGFGGVGLKALLETSGVPKGSFYYYFDSKEAFGCALLRDYVDGYLERVDAIFAGPGSAGERLMAFWSAWLGGDAAGSIADRCLVVKLASEVSDLSEEMRRILDGGVDELAGRIATLLREGAADGSLRPRDDPETAARLLYAQWLGAAILAKLSKDRAPLAASLEDTRRRLVA</sequence>
<dbReference type="InterPro" id="IPR001647">
    <property type="entry name" value="HTH_TetR"/>
</dbReference>
<evidence type="ECO:0000256" key="4">
    <source>
        <dbReference type="PROSITE-ProRule" id="PRU00335"/>
    </source>
</evidence>
<feature type="DNA-binding region" description="H-T-H motif" evidence="4">
    <location>
        <begin position="31"/>
        <end position="50"/>
    </location>
</feature>
<evidence type="ECO:0000256" key="1">
    <source>
        <dbReference type="ARBA" id="ARBA00023015"/>
    </source>
</evidence>
<protein>
    <submittedName>
        <fullName evidence="6">TetR/AcrR family transcriptional regulator</fullName>
    </submittedName>
</protein>
<dbReference type="PANTHER" id="PTHR47506:SF6">
    <property type="entry name" value="HTH-TYPE TRANSCRIPTIONAL REPRESSOR NEMR"/>
    <property type="match status" value="1"/>
</dbReference>
<keyword evidence="7" id="KW-1185">Reference proteome</keyword>
<dbReference type="GO" id="GO:0003677">
    <property type="term" value="F:DNA binding"/>
    <property type="evidence" value="ECO:0007669"/>
    <property type="project" value="UniProtKB-UniRule"/>
</dbReference>
<dbReference type="SUPFAM" id="SSF46689">
    <property type="entry name" value="Homeodomain-like"/>
    <property type="match status" value="1"/>
</dbReference>
<dbReference type="SUPFAM" id="SSF48498">
    <property type="entry name" value="Tetracyclin repressor-like, C-terminal domain"/>
    <property type="match status" value="1"/>
</dbReference>
<accession>A0A6N1VL18</accession>
<dbReference type="Gene3D" id="1.10.357.10">
    <property type="entry name" value="Tetracycline Repressor, domain 2"/>
    <property type="match status" value="1"/>
</dbReference>
<keyword evidence="2 4" id="KW-0238">DNA-binding</keyword>
<feature type="domain" description="HTH tetR-type" evidence="5">
    <location>
        <begin position="8"/>
        <end position="68"/>
    </location>
</feature>
<evidence type="ECO:0000256" key="3">
    <source>
        <dbReference type="ARBA" id="ARBA00023163"/>
    </source>
</evidence>
<evidence type="ECO:0000256" key="2">
    <source>
        <dbReference type="ARBA" id="ARBA00023125"/>
    </source>
</evidence>
<dbReference type="InterPro" id="IPR011075">
    <property type="entry name" value="TetR_C"/>
</dbReference>
<dbReference type="Pfam" id="PF16925">
    <property type="entry name" value="TetR_C_13"/>
    <property type="match status" value="1"/>
</dbReference>
<dbReference type="InterPro" id="IPR009057">
    <property type="entry name" value="Homeodomain-like_sf"/>
</dbReference>